<feature type="transmembrane region" description="Helical" evidence="7">
    <location>
        <begin position="75"/>
        <end position="96"/>
    </location>
</feature>
<dbReference type="PANTHER" id="PTHR43744:SF12">
    <property type="entry name" value="ABC TRANSPORTER PERMEASE PROTEIN MG189-RELATED"/>
    <property type="match status" value="1"/>
</dbReference>
<dbReference type="SUPFAM" id="SSF161098">
    <property type="entry name" value="MetI-like"/>
    <property type="match status" value="1"/>
</dbReference>
<feature type="domain" description="ABC transmembrane type-1" evidence="8">
    <location>
        <begin position="71"/>
        <end position="265"/>
    </location>
</feature>
<reference evidence="9 10" key="1">
    <citation type="submission" date="2017-08" db="EMBL/GenBank/DDBJ databases">
        <title>Substantial Increase in Enzyme Production by Combined Drug-Resistance Mutations in Paenibacillus agaridevorans.</title>
        <authorList>
            <person name="Tanaka Y."/>
            <person name="Funane K."/>
            <person name="Hosaka T."/>
            <person name="Shiwa Y."/>
            <person name="Fujita N."/>
            <person name="Miyazaki T."/>
            <person name="Yoshikawa H."/>
            <person name="Murakami K."/>
            <person name="Kasahara K."/>
            <person name="Inaoka T."/>
            <person name="Hiraga Y."/>
            <person name="Ochi K."/>
        </authorList>
    </citation>
    <scope>NUCLEOTIDE SEQUENCE [LARGE SCALE GENOMIC DNA]</scope>
    <source>
        <strain evidence="9 10">T-3040</strain>
    </source>
</reference>
<dbReference type="GO" id="GO:0055085">
    <property type="term" value="P:transmembrane transport"/>
    <property type="evidence" value="ECO:0007669"/>
    <property type="project" value="InterPro"/>
</dbReference>
<organism evidence="9 10">
    <name type="scientific">Paenibacillus agaridevorans</name>
    <dbReference type="NCBI Taxonomy" id="171404"/>
    <lineage>
        <taxon>Bacteria</taxon>
        <taxon>Bacillati</taxon>
        <taxon>Bacillota</taxon>
        <taxon>Bacilli</taxon>
        <taxon>Bacillales</taxon>
        <taxon>Paenibacillaceae</taxon>
        <taxon>Paenibacillus</taxon>
    </lineage>
</organism>
<proteinExistence type="inferred from homology"/>
<dbReference type="CDD" id="cd06261">
    <property type="entry name" value="TM_PBP2"/>
    <property type="match status" value="1"/>
</dbReference>
<evidence type="ECO:0000256" key="4">
    <source>
        <dbReference type="ARBA" id="ARBA00022692"/>
    </source>
</evidence>
<dbReference type="AlphaFoldDB" id="A0A2R5EQI1"/>
<dbReference type="EMBL" id="BDQX01000180">
    <property type="protein sequence ID" value="GBG08942.1"/>
    <property type="molecule type" value="Genomic_DNA"/>
</dbReference>
<sequence length="279" mass="30782">MTIMRKFALRLPVWTLLVLVSAAMLFPVAVAILGSFKSNLELTTGATFFPESWQFRNYLQAWTGADFASFTFNSVFVAVFVTIGTLLVASMAAYAVDRVAFKGKKIFIFLQSFTLFISIGAVVLRPQFDLMVGIGLQKSLWGVIIILISAHATAFFMIIGFFRGIPKDLDEAALIDGCNFYSIFWRIILPLLRPALAVVTLFTFRGAWNEYILPLVFSLSRPDMQTLPVGLANLRYGAGAAVENQLMLAGACISLLPLLIVYLFANRSFMQVTVGSVKG</sequence>
<dbReference type="Pfam" id="PF00528">
    <property type="entry name" value="BPD_transp_1"/>
    <property type="match status" value="1"/>
</dbReference>
<keyword evidence="3" id="KW-1003">Cell membrane</keyword>
<comment type="similarity">
    <text evidence="7">Belongs to the binding-protein-dependent transport system permease family.</text>
</comment>
<dbReference type="InterPro" id="IPR002229">
    <property type="entry name" value="RhesusRHD"/>
</dbReference>
<feature type="transmembrane region" description="Helical" evidence="7">
    <location>
        <begin position="140"/>
        <end position="162"/>
    </location>
</feature>
<dbReference type="PRINTS" id="PR00342">
    <property type="entry name" value="RHESUSRHD"/>
</dbReference>
<keyword evidence="6 7" id="KW-0472">Membrane</keyword>
<keyword evidence="4 7" id="KW-0812">Transmembrane</keyword>
<protein>
    <submittedName>
        <fullName evidence="9">Sugar ABC transporter permease</fullName>
    </submittedName>
</protein>
<dbReference type="InterPro" id="IPR000515">
    <property type="entry name" value="MetI-like"/>
</dbReference>
<evidence type="ECO:0000256" key="1">
    <source>
        <dbReference type="ARBA" id="ARBA00004651"/>
    </source>
</evidence>
<gene>
    <name evidence="9" type="ORF">PAT3040_03558</name>
</gene>
<dbReference type="Gene3D" id="1.10.3720.10">
    <property type="entry name" value="MetI-like"/>
    <property type="match status" value="1"/>
</dbReference>
<evidence type="ECO:0000256" key="5">
    <source>
        <dbReference type="ARBA" id="ARBA00022989"/>
    </source>
</evidence>
<dbReference type="PANTHER" id="PTHR43744">
    <property type="entry name" value="ABC TRANSPORTER PERMEASE PROTEIN MG189-RELATED-RELATED"/>
    <property type="match status" value="1"/>
</dbReference>
<feature type="transmembrane region" description="Helical" evidence="7">
    <location>
        <begin position="246"/>
        <end position="265"/>
    </location>
</feature>
<comment type="caution">
    <text evidence="9">The sequence shown here is derived from an EMBL/GenBank/DDBJ whole genome shotgun (WGS) entry which is preliminary data.</text>
</comment>
<keyword evidence="10" id="KW-1185">Reference proteome</keyword>
<dbReference type="InterPro" id="IPR035906">
    <property type="entry name" value="MetI-like_sf"/>
</dbReference>
<evidence type="ECO:0000256" key="7">
    <source>
        <dbReference type="RuleBase" id="RU363032"/>
    </source>
</evidence>
<dbReference type="PROSITE" id="PS50928">
    <property type="entry name" value="ABC_TM1"/>
    <property type="match status" value="1"/>
</dbReference>
<feature type="transmembrane region" description="Helical" evidence="7">
    <location>
        <begin position="183"/>
        <end position="204"/>
    </location>
</feature>
<keyword evidence="5 7" id="KW-1133">Transmembrane helix</keyword>
<evidence type="ECO:0000256" key="2">
    <source>
        <dbReference type="ARBA" id="ARBA00022448"/>
    </source>
</evidence>
<evidence type="ECO:0000256" key="3">
    <source>
        <dbReference type="ARBA" id="ARBA00022475"/>
    </source>
</evidence>
<comment type="subcellular location">
    <subcellularLocation>
        <location evidence="1 7">Cell membrane</location>
        <topology evidence="1 7">Multi-pass membrane protein</topology>
    </subcellularLocation>
</comment>
<name>A0A2R5EQI1_9BACL</name>
<feature type="transmembrane region" description="Helical" evidence="7">
    <location>
        <begin position="108"/>
        <end position="128"/>
    </location>
</feature>
<evidence type="ECO:0000259" key="8">
    <source>
        <dbReference type="PROSITE" id="PS50928"/>
    </source>
</evidence>
<dbReference type="GO" id="GO:0005886">
    <property type="term" value="C:plasma membrane"/>
    <property type="evidence" value="ECO:0007669"/>
    <property type="project" value="UniProtKB-SubCell"/>
</dbReference>
<evidence type="ECO:0000256" key="6">
    <source>
        <dbReference type="ARBA" id="ARBA00023136"/>
    </source>
</evidence>
<keyword evidence="2 7" id="KW-0813">Transport</keyword>
<dbReference type="Proteomes" id="UP000245202">
    <property type="component" value="Unassembled WGS sequence"/>
</dbReference>
<accession>A0A2R5EQI1</accession>
<evidence type="ECO:0000313" key="9">
    <source>
        <dbReference type="EMBL" id="GBG08942.1"/>
    </source>
</evidence>
<evidence type="ECO:0000313" key="10">
    <source>
        <dbReference type="Proteomes" id="UP000245202"/>
    </source>
</evidence>